<evidence type="ECO:0000256" key="3">
    <source>
        <dbReference type="ARBA" id="ARBA00023110"/>
    </source>
</evidence>
<dbReference type="Gene3D" id="3.30.70.2210">
    <property type="match status" value="1"/>
</dbReference>
<keyword evidence="3 5" id="KW-0697">Rotamase</keyword>
<dbReference type="AlphaFoldDB" id="A0A7G9YKY7"/>
<comment type="similarity">
    <text evidence="2 6">Belongs to the FKBP-type PPIase family.</text>
</comment>
<evidence type="ECO:0000256" key="5">
    <source>
        <dbReference type="PROSITE-ProRule" id="PRU00277"/>
    </source>
</evidence>
<dbReference type="PANTHER" id="PTHR47861:SF2">
    <property type="entry name" value="LONG-TYPE PEPTIDYL-PROLYL CIS-TRANS ISOMERASE"/>
    <property type="match status" value="1"/>
</dbReference>
<dbReference type="InterPro" id="IPR001179">
    <property type="entry name" value="PPIase_FKBP_dom"/>
</dbReference>
<reference evidence="8" key="1">
    <citation type="submission" date="2020-06" db="EMBL/GenBank/DDBJ databases">
        <title>Unique genomic features of the anaerobic methanotrophic archaea.</title>
        <authorList>
            <person name="Chadwick G.L."/>
            <person name="Skennerton C.T."/>
            <person name="Laso-Perez R."/>
            <person name="Leu A.O."/>
            <person name="Speth D.R."/>
            <person name="Yu H."/>
            <person name="Morgan-Lang C."/>
            <person name="Hatzenpichler R."/>
            <person name="Goudeau D."/>
            <person name="Malmstrom R."/>
            <person name="Brazelton W.J."/>
            <person name="Woyke T."/>
            <person name="Hallam S.J."/>
            <person name="Tyson G.W."/>
            <person name="Wegener G."/>
            <person name="Boetius A."/>
            <person name="Orphan V."/>
        </authorList>
    </citation>
    <scope>NUCLEOTIDE SEQUENCE</scope>
</reference>
<comment type="catalytic activity">
    <reaction evidence="1 5 6">
        <text>[protein]-peptidylproline (omega=180) = [protein]-peptidylproline (omega=0)</text>
        <dbReference type="Rhea" id="RHEA:16237"/>
        <dbReference type="Rhea" id="RHEA-COMP:10747"/>
        <dbReference type="Rhea" id="RHEA-COMP:10748"/>
        <dbReference type="ChEBI" id="CHEBI:83833"/>
        <dbReference type="ChEBI" id="CHEBI:83834"/>
        <dbReference type="EC" id="5.2.1.8"/>
    </reaction>
</comment>
<dbReference type="SUPFAM" id="SSF54534">
    <property type="entry name" value="FKBP-like"/>
    <property type="match status" value="1"/>
</dbReference>
<dbReference type="EMBL" id="MT631358">
    <property type="protein sequence ID" value="QNO48671.1"/>
    <property type="molecule type" value="Genomic_DNA"/>
</dbReference>
<dbReference type="GO" id="GO:0003755">
    <property type="term" value="F:peptidyl-prolyl cis-trans isomerase activity"/>
    <property type="evidence" value="ECO:0007669"/>
    <property type="project" value="UniProtKB-UniRule"/>
</dbReference>
<evidence type="ECO:0000256" key="2">
    <source>
        <dbReference type="ARBA" id="ARBA00006577"/>
    </source>
</evidence>
<dbReference type="Gene3D" id="3.10.50.40">
    <property type="match status" value="1"/>
</dbReference>
<gene>
    <name evidence="8" type="ORF">AMAKCJMG_00005</name>
</gene>
<dbReference type="InterPro" id="IPR046357">
    <property type="entry name" value="PPIase_dom_sf"/>
</dbReference>
<name>A0A7G9YKY7_9EURY</name>
<dbReference type="PROSITE" id="PS50059">
    <property type="entry name" value="FKBP_PPIASE"/>
    <property type="match status" value="1"/>
</dbReference>
<feature type="domain" description="PPIase FKBP-type" evidence="7">
    <location>
        <begin position="6"/>
        <end position="85"/>
    </location>
</feature>
<evidence type="ECO:0000256" key="4">
    <source>
        <dbReference type="ARBA" id="ARBA00023235"/>
    </source>
</evidence>
<evidence type="ECO:0000256" key="6">
    <source>
        <dbReference type="RuleBase" id="RU003915"/>
    </source>
</evidence>
<dbReference type="EC" id="5.2.1.8" evidence="6"/>
<evidence type="ECO:0000259" key="7">
    <source>
        <dbReference type="PROSITE" id="PS50059"/>
    </source>
</evidence>
<dbReference type="Gene3D" id="2.40.10.330">
    <property type="match status" value="1"/>
</dbReference>
<dbReference type="Pfam" id="PF00254">
    <property type="entry name" value="FKBP_C"/>
    <property type="match status" value="1"/>
</dbReference>
<evidence type="ECO:0000256" key="1">
    <source>
        <dbReference type="ARBA" id="ARBA00000971"/>
    </source>
</evidence>
<accession>A0A7G9YKY7</accession>
<dbReference type="PANTHER" id="PTHR47861">
    <property type="entry name" value="FKBP-TYPE PEPTIDYL-PROLYL CIS-TRANS ISOMERASE SLYD"/>
    <property type="match status" value="1"/>
</dbReference>
<evidence type="ECO:0000313" key="8">
    <source>
        <dbReference type="EMBL" id="QNO48671.1"/>
    </source>
</evidence>
<protein>
    <recommendedName>
        <fullName evidence="6">Peptidyl-prolyl cis-trans isomerase</fullName>
        <ecNumber evidence="6">5.2.1.8</ecNumber>
    </recommendedName>
</protein>
<organism evidence="8">
    <name type="scientific">Candidatus Methanogaster sp. ANME-2c ERB4</name>
    <dbReference type="NCBI Taxonomy" id="2759911"/>
    <lineage>
        <taxon>Archaea</taxon>
        <taxon>Methanobacteriati</taxon>
        <taxon>Methanobacteriota</taxon>
        <taxon>Stenosarchaea group</taxon>
        <taxon>Methanomicrobia</taxon>
        <taxon>Methanosarcinales</taxon>
        <taxon>ANME-2 cluster</taxon>
        <taxon>Candidatus Methanogasteraceae</taxon>
        <taxon>Candidatus Methanogaster</taxon>
    </lineage>
</organism>
<sequence>MVIQDRDFIRINYTGRFEDGTVFDTTDEETAKESDIHDENTRYEPFIIVVGAKHVAEGLDEDLIGKDAGYHGTVEVPPTKGYGEREPELVTTHSISGFKEKPVKGARVRIDGRDGVVTMTIGRKVRVDFNHPMAGKTLIFDYSIEEILDDDLTKIKALLRSYFVVDFDVEIDDDSALIESPRSLLFNQRWLVMKERLAQELLQSLDIDSIKFVETYSES</sequence>
<dbReference type="InterPro" id="IPR048261">
    <property type="entry name" value="SlpA/SlyD-like_ins_sf"/>
</dbReference>
<proteinExistence type="inferred from homology"/>
<keyword evidence="4 5" id="KW-0413">Isomerase</keyword>